<dbReference type="Proteomes" id="UP000238180">
    <property type="component" value="Unassembled WGS sequence"/>
</dbReference>
<comment type="similarity">
    <text evidence="7">Belongs to the TonB-dependent receptor family.</text>
</comment>
<organism evidence="10 11">
    <name type="scientific">Flavobacterium columnare</name>
    <dbReference type="NCBI Taxonomy" id="996"/>
    <lineage>
        <taxon>Bacteria</taxon>
        <taxon>Pseudomonadati</taxon>
        <taxon>Bacteroidota</taxon>
        <taxon>Flavobacteriia</taxon>
        <taxon>Flavobacteriales</taxon>
        <taxon>Flavobacteriaceae</taxon>
        <taxon>Flavobacterium</taxon>
    </lineage>
</organism>
<evidence type="ECO:0000313" key="10">
    <source>
        <dbReference type="EMBL" id="SPE76433.1"/>
    </source>
</evidence>
<evidence type="ECO:0000256" key="4">
    <source>
        <dbReference type="ARBA" id="ARBA00022692"/>
    </source>
</evidence>
<keyword evidence="5 7" id="KW-0472">Membrane</keyword>
<dbReference type="InterPro" id="IPR036942">
    <property type="entry name" value="Beta-barrel_TonB_sf"/>
</dbReference>
<dbReference type="Pfam" id="PF13715">
    <property type="entry name" value="CarbopepD_reg_2"/>
    <property type="match status" value="1"/>
</dbReference>
<dbReference type="SUPFAM" id="SSF56935">
    <property type="entry name" value="Porins"/>
    <property type="match status" value="1"/>
</dbReference>
<evidence type="ECO:0000256" key="6">
    <source>
        <dbReference type="ARBA" id="ARBA00023237"/>
    </source>
</evidence>
<gene>
    <name evidence="10" type="primary">btuB_1</name>
    <name evidence="10" type="ORF">FLACOL_00413</name>
</gene>
<dbReference type="InterPro" id="IPR037066">
    <property type="entry name" value="Plug_dom_sf"/>
</dbReference>
<dbReference type="NCBIfam" id="TIGR04057">
    <property type="entry name" value="SusC_RagA_signa"/>
    <property type="match status" value="1"/>
</dbReference>
<keyword evidence="4 7" id="KW-0812">Transmembrane</keyword>
<reference evidence="10 11" key="1">
    <citation type="submission" date="2018-02" db="EMBL/GenBank/DDBJ databases">
        <authorList>
            <person name="Cohen D.B."/>
            <person name="Kent A.D."/>
        </authorList>
    </citation>
    <scope>NUCLEOTIDE SEQUENCE [LARGE SCALE GENOMIC DNA]</scope>
    <source>
        <strain evidence="10">CIP109753</strain>
    </source>
</reference>
<dbReference type="GO" id="GO:0009279">
    <property type="term" value="C:cell outer membrane"/>
    <property type="evidence" value="ECO:0007669"/>
    <property type="project" value="UniProtKB-SubCell"/>
</dbReference>
<dbReference type="Gene3D" id="2.40.170.20">
    <property type="entry name" value="TonB-dependent receptor, beta-barrel domain"/>
    <property type="match status" value="1"/>
</dbReference>
<dbReference type="Pfam" id="PF07715">
    <property type="entry name" value="Plug"/>
    <property type="match status" value="1"/>
</dbReference>
<dbReference type="AlphaFoldDB" id="A0A2N9P7W5"/>
<dbReference type="PROSITE" id="PS52016">
    <property type="entry name" value="TONB_DEPENDENT_REC_3"/>
    <property type="match status" value="1"/>
</dbReference>
<evidence type="ECO:0000256" key="8">
    <source>
        <dbReference type="SAM" id="SignalP"/>
    </source>
</evidence>
<evidence type="ECO:0000259" key="9">
    <source>
        <dbReference type="Pfam" id="PF07715"/>
    </source>
</evidence>
<feature type="chain" id="PRO_5014983886" evidence="8">
    <location>
        <begin position="23"/>
        <end position="1052"/>
    </location>
</feature>
<dbReference type="InterPro" id="IPR012910">
    <property type="entry name" value="Plug_dom"/>
</dbReference>
<evidence type="ECO:0000256" key="3">
    <source>
        <dbReference type="ARBA" id="ARBA00022452"/>
    </source>
</evidence>
<dbReference type="NCBIfam" id="TIGR04056">
    <property type="entry name" value="OMP_RagA_SusC"/>
    <property type="match status" value="1"/>
</dbReference>
<feature type="domain" description="TonB-dependent receptor plug" evidence="9">
    <location>
        <begin position="117"/>
        <end position="239"/>
    </location>
</feature>
<keyword evidence="8" id="KW-0732">Signal</keyword>
<keyword evidence="6 7" id="KW-0998">Cell outer membrane</keyword>
<accession>A0A2N9P7W5</accession>
<sequence>MRSKFKWIFTLLLALTMQFSFAQEKTITGVVTDASGPLPGVNVVVKGTQRGVSSGFDGKYSIKAKEGETIVFSFMGMREVSKVVGASNVINTVMQSDAKQIGEVVVTAFNIKRNPKKLGYAVSSIKADDVKEGAEPDLTKALNGKVAGVNINVSSGVAGSSNQITIRGVNTFSGNVQPLIIVDGISYNNDQVTTSSQVTGGGGYQSGLSSLDPNDIATITVLKSAAAAALYGSRAVNGVIVITTKSGSAGKKSGKTTVNVSSGTYFENIANLPEYQNTYGAGSNFSYSGSSNGSWGPKFGTLTTVPTWAPILSAFPEVGSTVPYVAQPDNVKSLFKTGLVSDNSVGFNYAGNEGTFNLTMSKLNQDGYIPNNEFNRSSVSVGGSFKVNDKMTFGGNLSVSKTFQSGGFFGENQFNGASSGFARALFLARNWDMSLPYEHPVTGASVSPLTGQFDHPLWSWKHDRILTDTYRTVAGVNFDYKFNSNLTATYRLGVNRYSLDRDEIRDKNSRAANGLGRLVRNNFVNEDLESTLLLTYNKKITEDLSFTGVLGNNILQNSSSDKIVTGTEFVMPNIYTFGNTKTLANTFEGRTMKRNFGLFADLSLSFKDAYFLNGTIRNDISSSLPKNNNSYLYYSLSGSLILTEALKINNDYLNFLKLRGGFARVGRDADSEFLNIAYDLAGTTYNGSPIITNKDRIADRRITPEFTNEIELGLDAEFFNKRMVLDFTAYKKNTTNVITPVNVPGSTGFAKYNTNVGELENRGLEIGLTLIPLKTDNFKWTSVTTFTKNENRVLEIAPGVDKFNLVVNTPSYAIVGQPFGVFYGTKFARDANGNYLINPTGGGIIQDLDSGIIGNPTPDFKMSFTNTFSYKGISLRGQFDWKKGGDISSTTIQSLLGRGVTKDTEDREKTVIIQGYLGDVNTGLPIKDANGNQIANNIPISVNDLYFSPGTNNNTFAINSVNEASIYDGTVFRLREISLGYDFSDKLLKKTPFKSINLSLIGNNLWYFAPNVPKYTNFDPDVTSLGTSNAQGIEVSTAPTSKRYGFKINLTF</sequence>
<evidence type="ECO:0000313" key="11">
    <source>
        <dbReference type="Proteomes" id="UP000238180"/>
    </source>
</evidence>
<evidence type="ECO:0000256" key="2">
    <source>
        <dbReference type="ARBA" id="ARBA00022448"/>
    </source>
</evidence>
<dbReference type="Gene3D" id="2.60.40.1120">
    <property type="entry name" value="Carboxypeptidase-like, regulatory domain"/>
    <property type="match status" value="1"/>
</dbReference>
<keyword evidence="3 7" id="KW-1134">Transmembrane beta strand</keyword>
<dbReference type="EMBL" id="OLKH01000058">
    <property type="protein sequence ID" value="SPE76433.1"/>
    <property type="molecule type" value="Genomic_DNA"/>
</dbReference>
<dbReference type="RefSeq" id="WP_105195421.1">
    <property type="nucleotide sequence ID" value="NZ_OLKH01000058.1"/>
</dbReference>
<name>A0A2N9P7W5_9FLAO</name>
<evidence type="ECO:0000256" key="5">
    <source>
        <dbReference type="ARBA" id="ARBA00023136"/>
    </source>
</evidence>
<comment type="subcellular location">
    <subcellularLocation>
        <location evidence="1 7">Cell outer membrane</location>
        <topology evidence="1 7">Multi-pass membrane protein</topology>
    </subcellularLocation>
</comment>
<evidence type="ECO:0000256" key="7">
    <source>
        <dbReference type="PROSITE-ProRule" id="PRU01360"/>
    </source>
</evidence>
<keyword evidence="2 7" id="KW-0813">Transport</keyword>
<dbReference type="Gene3D" id="2.170.130.10">
    <property type="entry name" value="TonB-dependent receptor, plug domain"/>
    <property type="match status" value="1"/>
</dbReference>
<evidence type="ECO:0000256" key="1">
    <source>
        <dbReference type="ARBA" id="ARBA00004571"/>
    </source>
</evidence>
<dbReference type="InterPro" id="IPR023997">
    <property type="entry name" value="TonB-dep_OMP_SusC/RagA_CS"/>
</dbReference>
<dbReference type="InterPro" id="IPR008969">
    <property type="entry name" value="CarboxyPept-like_regulatory"/>
</dbReference>
<feature type="signal peptide" evidence="8">
    <location>
        <begin position="1"/>
        <end position="22"/>
    </location>
</feature>
<protein>
    <submittedName>
        <fullName evidence="10">Vitamin B12 transporter BtuB</fullName>
    </submittedName>
</protein>
<dbReference type="SUPFAM" id="SSF49464">
    <property type="entry name" value="Carboxypeptidase regulatory domain-like"/>
    <property type="match status" value="1"/>
</dbReference>
<dbReference type="InterPro" id="IPR039426">
    <property type="entry name" value="TonB-dep_rcpt-like"/>
</dbReference>
<dbReference type="InterPro" id="IPR023996">
    <property type="entry name" value="TonB-dep_OMP_SusC/RagA"/>
</dbReference>
<proteinExistence type="inferred from homology"/>